<evidence type="ECO:0000313" key="6">
    <source>
        <dbReference type="Proteomes" id="UP000032633"/>
    </source>
</evidence>
<accession>A0A0D5NGQ4</accession>
<feature type="transmembrane region" description="Helical" evidence="3">
    <location>
        <begin position="138"/>
        <end position="157"/>
    </location>
</feature>
<organism evidence="5 6">
    <name type="scientific">Paenibacillus beijingensis</name>
    <dbReference type="NCBI Taxonomy" id="1126833"/>
    <lineage>
        <taxon>Bacteria</taxon>
        <taxon>Bacillati</taxon>
        <taxon>Bacillota</taxon>
        <taxon>Bacilli</taxon>
        <taxon>Bacillales</taxon>
        <taxon>Paenibacillaceae</taxon>
        <taxon>Paenibacillus</taxon>
    </lineage>
</organism>
<feature type="transmembrane region" description="Helical" evidence="3">
    <location>
        <begin position="108"/>
        <end position="126"/>
    </location>
</feature>
<keyword evidence="3" id="KW-0812">Transmembrane</keyword>
<proteinExistence type="inferred from homology"/>
<dbReference type="AlphaFoldDB" id="A0A0D5NGQ4"/>
<feature type="transmembrane region" description="Helical" evidence="3">
    <location>
        <begin position="5"/>
        <end position="25"/>
    </location>
</feature>
<dbReference type="SUPFAM" id="SSF103481">
    <property type="entry name" value="Multidrug resistance efflux transporter EmrE"/>
    <property type="match status" value="2"/>
</dbReference>
<feature type="transmembrane region" description="Helical" evidence="3">
    <location>
        <begin position="163"/>
        <end position="186"/>
    </location>
</feature>
<dbReference type="HOGENOM" id="CLU_033863_6_0_9"/>
<dbReference type="GO" id="GO:0016020">
    <property type="term" value="C:membrane"/>
    <property type="evidence" value="ECO:0007669"/>
    <property type="project" value="InterPro"/>
</dbReference>
<dbReference type="OrthoDB" id="3180815at2"/>
<feature type="transmembrane region" description="Helical" evidence="3">
    <location>
        <begin position="198"/>
        <end position="221"/>
    </location>
</feature>
<dbReference type="Proteomes" id="UP000032633">
    <property type="component" value="Chromosome"/>
</dbReference>
<dbReference type="InterPro" id="IPR037185">
    <property type="entry name" value="EmrE-like"/>
</dbReference>
<evidence type="ECO:0000313" key="5">
    <source>
        <dbReference type="EMBL" id="AJY74117.1"/>
    </source>
</evidence>
<comment type="similarity">
    <text evidence="2">Belongs to the EamA transporter family.</text>
</comment>
<dbReference type="InterPro" id="IPR000620">
    <property type="entry name" value="EamA_dom"/>
</dbReference>
<feature type="transmembrane region" description="Helical" evidence="3">
    <location>
        <begin position="227"/>
        <end position="246"/>
    </location>
</feature>
<evidence type="ECO:0000256" key="2">
    <source>
        <dbReference type="ARBA" id="ARBA00007362"/>
    </source>
</evidence>
<reference evidence="5 6" key="1">
    <citation type="journal article" date="2015" name="J. Biotechnol.">
        <title>Complete genome sequence of Paenibacillus beijingensis 7188(T) (=DSM 24997(T)), a novel rhizobacterium from jujube garden soil.</title>
        <authorList>
            <person name="Kwak Y."/>
            <person name="Shin J.H."/>
        </authorList>
    </citation>
    <scope>NUCLEOTIDE SEQUENCE [LARGE SCALE GENOMIC DNA]</scope>
    <source>
        <strain evidence="5 6">DSM 24997</strain>
    </source>
</reference>
<dbReference type="PANTHER" id="PTHR22911:SF137">
    <property type="entry name" value="SOLUTE CARRIER FAMILY 35 MEMBER G2-RELATED"/>
    <property type="match status" value="1"/>
</dbReference>
<dbReference type="PATRIC" id="fig|1126833.4.peg.1170"/>
<keyword evidence="3" id="KW-0472">Membrane</keyword>
<evidence type="ECO:0000256" key="3">
    <source>
        <dbReference type="SAM" id="Phobius"/>
    </source>
</evidence>
<dbReference type="RefSeq" id="WP_045669553.1">
    <property type="nucleotide sequence ID" value="NZ_CP011058.1"/>
</dbReference>
<gene>
    <name evidence="5" type="ORF">VN24_05290</name>
</gene>
<name>A0A0D5NGQ4_9BACL</name>
<dbReference type="KEGG" id="pbj:VN24_05290"/>
<feature type="transmembrane region" description="Helical" evidence="3">
    <location>
        <begin position="258"/>
        <end position="277"/>
    </location>
</feature>
<keyword evidence="3" id="KW-1133">Transmembrane helix</keyword>
<keyword evidence="6" id="KW-1185">Reference proteome</keyword>
<evidence type="ECO:0000259" key="4">
    <source>
        <dbReference type="Pfam" id="PF00892"/>
    </source>
</evidence>
<protein>
    <submittedName>
        <fullName evidence="5">Multidrug transporter</fullName>
    </submittedName>
</protein>
<dbReference type="PANTHER" id="PTHR22911">
    <property type="entry name" value="ACYL-MALONYL CONDENSING ENZYME-RELATED"/>
    <property type="match status" value="1"/>
</dbReference>
<dbReference type="Pfam" id="PF00892">
    <property type="entry name" value="EamA"/>
    <property type="match status" value="1"/>
</dbReference>
<feature type="transmembrane region" description="Helical" evidence="3">
    <location>
        <begin position="83"/>
        <end position="102"/>
    </location>
</feature>
<comment type="subcellular location">
    <subcellularLocation>
        <location evidence="1">Endomembrane system</location>
        <topology evidence="1">Multi-pass membrane protein</topology>
    </subcellularLocation>
</comment>
<feature type="domain" description="EamA" evidence="4">
    <location>
        <begin position="165"/>
        <end position="297"/>
    </location>
</feature>
<feature type="transmembrane region" description="Helical" evidence="3">
    <location>
        <begin position="283"/>
        <end position="302"/>
    </location>
</feature>
<reference evidence="6" key="2">
    <citation type="submission" date="2015-03" db="EMBL/GenBank/DDBJ databases">
        <title>Genome sequence of Paenibacillus beijingensis strain DSM 24997T.</title>
        <authorList>
            <person name="Kwak Y."/>
            <person name="Shin J.-H."/>
        </authorList>
    </citation>
    <scope>NUCLEOTIDE SEQUENCE [LARGE SCALE GENOMIC DNA]</scope>
    <source>
        <strain evidence="6">DSM 24997</strain>
    </source>
</reference>
<feature type="transmembrane region" description="Helical" evidence="3">
    <location>
        <begin position="37"/>
        <end position="55"/>
    </location>
</feature>
<evidence type="ECO:0000256" key="1">
    <source>
        <dbReference type="ARBA" id="ARBA00004127"/>
    </source>
</evidence>
<sequence length="314" mass="33918">MRNQILVLLGACSYGILSTIVVLAYGHGYTLGEVAGSQLLMGTALTWLLVAANGWKKKRTLRKSVEAGRAVIPPQRLVWKQRLLLMAAGIPTGATGLLYYGALQYIPASLAIILLFQFTWIGVMIQTVSSRKRPDNRMLITLAVLLTGTLFAAGILERDAGQFQMWGVILGLLSALSYSLFVLFNGRVVTQAPPASRSAWMMTGGLITSWSILPPGFILNGELWGELLLYAFLLGLFGAFIPPVLFAAGVPHIGEGTAAVLGAAELPVATLMSSFVLGEYVSALQWTGVVLVLLGVGLPELLRERSRMRMRMIQ</sequence>
<dbReference type="EMBL" id="CP011058">
    <property type="protein sequence ID" value="AJY74117.1"/>
    <property type="molecule type" value="Genomic_DNA"/>
</dbReference>